<keyword evidence="3" id="KW-1185">Reference proteome</keyword>
<comment type="caution">
    <text evidence="2">The sequence shown here is derived from an EMBL/GenBank/DDBJ whole genome shotgun (WGS) entry which is preliminary data.</text>
</comment>
<dbReference type="PIRSF" id="PIRSF000887">
    <property type="entry name" value="Pesterase_MJ0037"/>
    <property type="match status" value="1"/>
</dbReference>
<dbReference type="Proteomes" id="UP000092484">
    <property type="component" value="Unassembled WGS sequence"/>
</dbReference>
<organism evidence="2 3">
    <name type="scientific">Erythrobacter dokdonensis DSW-74</name>
    <dbReference type="NCBI Taxonomy" id="1300349"/>
    <lineage>
        <taxon>Bacteria</taxon>
        <taxon>Pseudomonadati</taxon>
        <taxon>Pseudomonadota</taxon>
        <taxon>Alphaproteobacteria</taxon>
        <taxon>Sphingomonadales</taxon>
        <taxon>Erythrobacteraceae</taxon>
        <taxon>Erythrobacter/Porphyrobacter group</taxon>
        <taxon>Erythrobacter</taxon>
    </lineage>
</organism>
<evidence type="ECO:0000259" key="1">
    <source>
        <dbReference type="Pfam" id="PF00149"/>
    </source>
</evidence>
<dbReference type="AlphaFoldDB" id="A0A1A7BLM0"/>
<dbReference type="SUPFAM" id="SSF56300">
    <property type="entry name" value="Metallo-dependent phosphatases"/>
    <property type="match status" value="1"/>
</dbReference>
<dbReference type="InterPro" id="IPR029052">
    <property type="entry name" value="Metallo-depent_PP-like"/>
</dbReference>
<reference evidence="2 3" key="1">
    <citation type="submission" date="2016-06" db="EMBL/GenBank/DDBJ databases">
        <title>Genome sequence of Porphyrobacter dokdonensis DSW-74.</title>
        <authorList>
            <person name="Kim J.F."/>
            <person name="Song J.Y."/>
        </authorList>
    </citation>
    <scope>NUCLEOTIDE SEQUENCE [LARGE SCALE GENOMIC DNA]</scope>
    <source>
        <strain evidence="2 3">DSW-74</strain>
    </source>
</reference>
<dbReference type="InterPro" id="IPR026336">
    <property type="entry name" value="PdeM-like"/>
</dbReference>
<proteinExistence type="predicted"/>
<accession>A0A1A7BLM0</accession>
<dbReference type="PANTHER" id="PTHR39323:SF1">
    <property type="entry name" value="BLR1149 PROTEIN"/>
    <property type="match status" value="1"/>
</dbReference>
<protein>
    <submittedName>
        <fullName evidence="2">Metallophosphoesterase</fullName>
    </submittedName>
</protein>
<dbReference type="NCBIfam" id="TIGR04123">
    <property type="entry name" value="P_estr_lig_assc"/>
    <property type="match status" value="1"/>
</dbReference>
<dbReference type="PATRIC" id="fig|1300349.4.peg.504"/>
<gene>
    <name evidence="2" type="ORF">I603_0508</name>
</gene>
<evidence type="ECO:0000313" key="3">
    <source>
        <dbReference type="Proteomes" id="UP000092484"/>
    </source>
</evidence>
<sequence length="247" mass="26682">MFAGTGWTMVRAMFTPFPFAGHELALGAGRALYWPAERALLVADLHLEKASWFAARGSMLPPYDSRDTLERLADAVRQTGARRVITLGDNFHDDAGALRLDAHCTGMLEALTRALDWVWITGNHDEALPKGFGGTIVSELEVGGVILRHEARAGETAPELSGHYHPKLRVNVRNRHIVRPCAVLGRSAAGAERMILPAFGTLTGGLDAGHPEILGALQPARRIEALMPAAGKIARFPLWQAAAQDST</sequence>
<dbReference type="Pfam" id="PF00149">
    <property type="entry name" value="Metallophos"/>
    <property type="match status" value="1"/>
</dbReference>
<dbReference type="Gene3D" id="3.60.21.10">
    <property type="match status" value="1"/>
</dbReference>
<dbReference type="InterPro" id="IPR024173">
    <property type="entry name" value="Pesterase_MJ0037-like"/>
</dbReference>
<evidence type="ECO:0000313" key="2">
    <source>
        <dbReference type="EMBL" id="OBV12377.1"/>
    </source>
</evidence>
<dbReference type="PANTHER" id="PTHR39323">
    <property type="entry name" value="BLR1149 PROTEIN"/>
    <property type="match status" value="1"/>
</dbReference>
<name>A0A1A7BLM0_9SPHN</name>
<dbReference type="STRING" id="1300349.I603_0508"/>
<dbReference type="GO" id="GO:0016787">
    <property type="term" value="F:hydrolase activity"/>
    <property type="evidence" value="ECO:0007669"/>
    <property type="project" value="InterPro"/>
</dbReference>
<dbReference type="EMBL" id="LZYB01000001">
    <property type="protein sequence ID" value="OBV12377.1"/>
    <property type="molecule type" value="Genomic_DNA"/>
</dbReference>
<dbReference type="InterPro" id="IPR004843">
    <property type="entry name" value="Calcineurin-like_PHP"/>
</dbReference>
<feature type="domain" description="Calcineurin-like phosphoesterase" evidence="1">
    <location>
        <begin position="39"/>
        <end position="130"/>
    </location>
</feature>